<dbReference type="Proteomes" id="UP000182977">
    <property type="component" value="Chromosome I"/>
</dbReference>
<evidence type="ECO:0000313" key="1">
    <source>
        <dbReference type="EMBL" id="SDU77130.1"/>
    </source>
</evidence>
<name>A0A1H2L7V1_9ACTN</name>
<dbReference type="OrthoDB" id="9881324at2"/>
<sequence>MSADHVTNASMTIEEKAAQLRQDEGEALAFIGRELLEAVGPDRLIVAGEVLEALRDISLAPLSGKIEHDGHGNPLYTYGARMVWSKAHDVTEEAGNLVRTIARALASAATTPDRRP</sequence>
<proteinExistence type="predicted"/>
<keyword evidence="2" id="KW-1185">Reference proteome</keyword>
<accession>A0A1H2L7V1</accession>
<dbReference type="AlphaFoldDB" id="A0A1H2L7V1"/>
<gene>
    <name evidence="1" type="ORF">SAMN04488563_5429</name>
</gene>
<dbReference type="STRING" id="419479.SAMN04488563_5429"/>
<organism evidence="1 2">
    <name type="scientific">Jiangella alkaliphila</name>
    <dbReference type="NCBI Taxonomy" id="419479"/>
    <lineage>
        <taxon>Bacteria</taxon>
        <taxon>Bacillati</taxon>
        <taxon>Actinomycetota</taxon>
        <taxon>Actinomycetes</taxon>
        <taxon>Jiangellales</taxon>
        <taxon>Jiangellaceae</taxon>
        <taxon>Jiangella</taxon>
    </lineage>
</organism>
<protein>
    <submittedName>
        <fullName evidence="1">Uncharacterized protein</fullName>
    </submittedName>
</protein>
<dbReference type="RefSeq" id="WP_046771863.1">
    <property type="nucleotide sequence ID" value="NZ_LBMC01000052.1"/>
</dbReference>
<dbReference type="EMBL" id="LT629791">
    <property type="protein sequence ID" value="SDU77130.1"/>
    <property type="molecule type" value="Genomic_DNA"/>
</dbReference>
<reference evidence="2" key="1">
    <citation type="submission" date="2016-10" db="EMBL/GenBank/DDBJ databases">
        <authorList>
            <person name="Varghese N."/>
            <person name="Submissions S."/>
        </authorList>
    </citation>
    <scope>NUCLEOTIDE SEQUENCE [LARGE SCALE GENOMIC DNA]</scope>
    <source>
        <strain evidence="2">DSM 45079</strain>
    </source>
</reference>
<evidence type="ECO:0000313" key="2">
    <source>
        <dbReference type="Proteomes" id="UP000182977"/>
    </source>
</evidence>